<dbReference type="InterPro" id="IPR036291">
    <property type="entry name" value="NAD(P)-bd_dom_sf"/>
</dbReference>
<keyword evidence="5" id="KW-1185">Reference proteome</keyword>
<dbReference type="Pfam" id="PF00106">
    <property type="entry name" value="adh_short"/>
    <property type="match status" value="1"/>
</dbReference>
<reference evidence="4 5" key="1">
    <citation type="journal article" date="2016" name="Environ. Microbiol.">
        <title>New Methyloceanibacter diversity from North Sea sediments includes methanotroph containing solely the soluble methane monooxygenase.</title>
        <authorList>
            <person name="Vekeman B."/>
            <person name="Kerckhof F.M."/>
            <person name="Cremers G."/>
            <person name="de Vos P."/>
            <person name="Vandamme P."/>
            <person name="Boon N."/>
            <person name="Op den Camp H.J."/>
            <person name="Heylen K."/>
        </authorList>
    </citation>
    <scope>NUCLEOTIDE SEQUENCE [LARGE SCALE GENOMIC DNA]</scope>
    <source>
        <strain evidence="4 5">R-67177</strain>
    </source>
</reference>
<proteinExistence type="inferred from homology"/>
<dbReference type="PANTHER" id="PTHR43391:SF14">
    <property type="entry name" value="DEHYDROGENASE_REDUCTASE SDR FAMILY PROTEIN 7-LIKE"/>
    <property type="match status" value="1"/>
</dbReference>
<comment type="caution">
    <text evidence="4">The sequence shown here is derived from an EMBL/GenBank/DDBJ whole genome shotgun (WGS) entry which is preliminary data.</text>
</comment>
<gene>
    <name evidence="4" type="ORF">AUC71_12885</name>
</gene>
<accession>A0A1E3WAW9</accession>
<evidence type="ECO:0000256" key="1">
    <source>
        <dbReference type="ARBA" id="ARBA00006484"/>
    </source>
</evidence>
<name>A0A1E3WAW9_9HYPH</name>
<evidence type="ECO:0000256" key="3">
    <source>
        <dbReference type="ARBA" id="ARBA00023002"/>
    </source>
</evidence>
<dbReference type="PANTHER" id="PTHR43391">
    <property type="entry name" value="RETINOL DEHYDROGENASE-RELATED"/>
    <property type="match status" value="1"/>
</dbReference>
<dbReference type="GO" id="GO:0016491">
    <property type="term" value="F:oxidoreductase activity"/>
    <property type="evidence" value="ECO:0007669"/>
    <property type="project" value="UniProtKB-KW"/>
</dbReference>
<keyword evidence="2" id="KW-0521">NADP</keyword>
<dbReference type="InterPro" id="IPR002347">
    <property type="entry name" value="SDR_fam"/>
</dbReference>
<keyword evidence="3" id="KW-0560">Oxidoreductase</keyword>
<protein>
    <recommendedName>
        <fullName evidence="6">Short-chain dehydrogenase</fullName>
    </recommendedName>
</protein>
<comment type="similarity">
    <text evidence="1">Belongs to the short-chain dehydrogenases/reductases (SDR) family.</text>
</comment>
<evidence type="ECO:0000313" key="4">
    <source>
        <dbReference type="EMBL" id="ODS02880.1"/>
    </source>
</evidence>
<dbReference type="AlphaFoldDB" id="A0A1E3WAW9"/>
<dbReference type="SUPFAM" id="SSF51735">
    <property type="entry name" value="NAD(P)-binding Rossmann-fold domains"/>
    <property type="match status" value="1"/>
</dbReference>
<dbReference type="CDD" id="cd05233">
    <property type="entry name" value="SDR_c"/>
    <property type="match status" value="1"/>
</dbReference>
<evidence type="ECO:0000313" key="5">
    <source>
        <dbReference type="Proteomes" id="UP000095042"/>
    </source>
</evidence>
<dbReference type="Proteomes" id="UP000095042">
    <property type="component" value="Unassembled WGS sequence"/>
</dbReference>
<evidence type="ECO:0008006" key="6">
    <source>
        <dbReference type="Google" id="ProtNLM"/>
    </source>
</evidence>
<organism evidence="4 5">
    <name type="scientific">Methyloceanibacter marginalis</name>
    <dbReference type="NCBI Taxonomy" id="1774971"/>
    <lineage>
        <taxon>Bacteria</taxon>
        <taxon>Pseudomonadati</taxon>
        <taxon>Pseudomonadota</taxon>
        <taxon>Alphaproteobacteria</taxon>
        <taxon>Hyphomicrobiales</taxon>
        <taxon>Hyphomicrobiaceae</taxon>
        <taxon>Methyloceanibacter</taxon>
    </lineage>
</organism>
<dbReference type="RefSeq" id="WP_069623926.1">
    <property type="nucleotide sequence ID" value="NZ_LPWD01000208.1"/>
</dbReference>
<dbReference type="Gene3D" id="3.40.50.720">
    <property type="entry name" value="NAD(P)-binding Rossmann-like Domain"/>
    <property type="match status" value="1"/>
</dbReference>
<dbReference type="EMBL" id="LPWD01000208">
    <property type="protein sequence ID" value="ODS02880.1"/>
    <property type="molecule type" value="Genomic_DNA"/>
</dbReference>
<dbReference type="PRINTS" id="PR00081">
    <property type="entry name" value="GDHRDH"/>
</dbReference>
<sequence length="140" mass="15757">MPVPYQATYAATKAFMISWSRALAWEVFGSSVRICVVAPGPIETTMHEKAGAEHSRYMVYFPRMTPEAMAEAAYRRFMRGNWVIIEGFLNRVVAAGVRFIPGIMLIPAVGWFFRVRDAEGNLQWPEGWKGPTGQDAAKKK</sequence>
<evidence type="ECO:0000256" key="2">
    <source>
        <dbReference type="ARBA" id="ARBA00022857"/>
    </source>
</evidence>